<dbReference type="PROSITE" id="PS50219">
    <property type="entry name" value="CNH"/>
    <property type="match status" value="1"/>
</dbReference>
<keyword evidence="4" id="KW-1185">Reference proteome</keyword>
<feature type="domain" description="CNH" evidence="2">
    <location>
        <begin position="44"/>
        <end position="318"/>
    </location>
</feature>
<protein>
    <recommendedName>
        <fullName evidence="2">CNH domain-containing protein</fullName>
    </recommendedName>
</protein>
<sequence>MAEQEEEGLPSDQPQVSSGFEQRRDEFIIEEGPFQSERLIDGLPSELEYVQCEAFEQNIYLGTSTGDLLHYFEIEPRNYILVSQTKFNSDLSVPIDKILLLPNIERALVLSNQTLVLFLLPEFAPAPNTLSLNGITDIAIRGYSSTSRSYKFYAAQAKSIKLLKVSSSAITLIKSFDFRSVTRMVAQGHHLAVAKQNNYEVLDLKTLKTIPLFRISEVNAPLRPVVVQFKKQQFLVATGGGSYDDSSMALVVNHNGDIVNASIVLDNYPSNVIVEYPYLIVRFKPNRVCIYRLEDELKLTQKIVTESLKLRVAKTSKNFSGFERPEIKERVVDMMRRVPLVGNANQLKIENEKVLVEDVFEERCSTVLYGSFGIHLLIKPPPVLVFSEHNEPGMRAIEEYLSQADQPCQSKFRLLENQYLRSLLLLLEVLHSPKIDLTLIRKWCAMSNTVEVRLLLYVLGFQIYGTLWIFNGLIDLVERLKSLKLHHKCDDLEWLLRSIKNEFEKNSAERPNGDYQNLMKTLDVNMFKLKFDEEQNDIDMTTYHEDSLAEIMRIIEANENIRLDLLLQVMQRRGMLSETIELLKKEGETKKLLRFLQENGDKLPSSYRSQIIDDVLFIIEHEQQLEKKLISQVIDLLAALKADPRELLARVDKNASAKVLIIQELGPKDANDRQFLFEYYMAKMQEFLQDSDVQNVFKNCAVAYSQDVSYAKCTFKEFLIIKLKNNRKLWGFLENYETLKALSQEESYPSLMKSIFSEIETFDIDNILAILFLPDGEEARNFIASDRLLKIFISFNDFMSIEGLLDEANIIRVLEHYTSFKKRRQSLALVTKLLERNVNLLQDGATIISVIAHLPLDYNFDALFGSLFPVIQRIGSESKELELQKVLLKNQISAYNHFMKRIEIGETEGQ</sequence>
<evidence type="ECO:0000259" key="2">
    <source>
        <dbReference type="PROSITE" id="PS50219"/>
    </source>
</evidence>
<name>A0A7H9HT28_9SACH</name>
<dbReference type="GO" id="GO:0000329">
    <property type="term" value="C:fungal-type vacuole membrane"/>
    <property type="evidence" value="ECO:0007669"/>
    <property type="project" value="TreeGrafter"/>
</dbReference>
<evidence type="ECO:0000313" key="3">
    <source>
        <dbReference type="EMBL" id="QLQ79857.1"/>
    </source>
</evidence>
<evidence type="ECO:0000256" key="1">
    <source>
        <dbReference type="SAM" id="MobiDB-lite"/>
    </source>
</evidence>
<feature type="region of interest" description="Disordered" evidence="1">
    <location>
        <begin position="1"/>
        <end position="22"/>
    </location>
</feature>
<dbReference type="GO" id="GO:0034058">
    <property type="term" value="P:endosomal vesicle fusion"/>
    <property type="evidence" value="ECO:0007669"/>
    <property type="project" value="TreeGrafter"/>
</dbReference>
<gene>
    <name evidence="3" type="ORF">HG537_0C05060</name>
</gene>
<evidence type="ECO:0000313" key="4">
    <source>
        <dbReference type="Proteomes" id="UP000510647"/>
    </source>
</evidence>
<dbReference type="AlphaFoldDB" id="A0A7H9HT28"/>
<dbReference type="OrthoDB" id="5325112at2759"/>
<dbReference type="InterPro" id="IPR032914">
    <property type="entry name" value="Vam6/VPS39/TRAP1"/>
</dbReference>
<dbReference type="Proteomes" id="UP000510647">
    <property type="component" value="Chromosome 3"/>
</dbReference>
<dbReference type="InterPro" id="IPR001180">
    <property type="entry name" value="CNH_dom"/>
</dbReference>
<dbReference type="EMBL" id="CP059269">
    <property type="protein sequence ID" value="QLQ79857.1"/>
    <property type="molecule type" value="Genomic_DNA"/>
</dbReference>
<dbReference type="PANTHER" id="PTHR12894:SF28">
    <property type="entry name" value="VACUOLAR PROTEIN SORTING-ASSOCIATED PROTEIN 3"/>
    <property type="match status" value="1"/>
</dbReference>
<organism evidence="3 4">
    <name type="scientific">Torulaspora globosa</name>
    <dbReference type="NCBI Taxonomy" id="48254"/>
    <lineage>
        <taxon>Eukaryota</taxon>
        <taxon>Fungi</taxon>
        <taxon>Dikarya</taxon>
        <taxon>Ascomycota</taxon>
        <taxon>Saccharomycotina</taxon>
        <taxon>Saccharomycetes</taxon>
        <taxon>Saccharomycetales</taxon>
        <taxon>Saccharomycetaceae</taxon>
        <taxon>Torulaspora</taxon>
    </lineage>
</organism>
<reference evidence="3 4" key="1">
    <citation type="submission" date="2020-06" db="EMBL/GenBank/DDBJ databases">
        <title>The yeast mating-type switching endonuclease HO is a domesticated member of an unorthodox homing genetic element family.</title>
        <authorList>
            <person name="Coughlan A.Y."/>
            <person name="Lombardi L."/>
            <person name="Braun-Galleani S."/>
            <person name="Martos A.R."/>
            <person name="Galeote V."/>
            <person name="Bigey F."/>
            <person name="Dequin S."/>
            <person name="Byrne K.P."/>
            <person name="Wolfe K.H."/>
        </authorList>
    </citation>
    <scope>NUCLEOTIDE SEQUENCE [LARGE SCALE GENOMIC DNA]</scope>
    <source>
        <strain evidence="3 4">CBS2947</strain>
    </source>
</reference>
<accession>A0A7H9HT28</accession>
<dbReference type="PANTHER" id="PTHR12894">
    <property type="entry name" value="CNH DOMAIN CONTAINING"/>
    <property type="match status" value="1"/>
</dbReference>
<proteinExistence type="predicted"/>
<dbReference type="GO" id="GO:0006914">
    <property type="term" value="P:autophagy"/>
    <property type="evidence" value="ECO:0007669"/>
    <property type="project" value="TreeGrafter"/>
</dbReference>